<keyword evidence="1" id="KW-0812">Transmembrane</keyword>
<dbReference type="Proteomes" id="UP000074561">
    <property type="component" value="Chromosome"/>
</dbReference>
<organism evidence="2 3">
    <name type="scientific">Collimonas pratensis</name>
    <dbReference type="NCBI Taxonomy" id="279113"/>
    <lineage>
        <taxon>Bacteria</taxon>
        <taxon>Pseudomonadati</taxon>
        <taxon>Pseudomonadota</taxon>
        <taxon>Betaproteobacteria</taxon>
        <taxon>Burkholderiales</taxon>
        <taxon>Oxalobacteraceae</taxon>
        <taxon>Collimonas</taxon>
    </lineage>
</organism>
<dbReference type="EMBL" id="CP013234">
    <property type="protein sequence ID" value="AMP04624.1"/>
    <property type="molecule type" value="Genomic_DNA"/>
</dbReference>
<protein>
    <submittedName>
        <fullName evidence="2">Uncharacterized protein</fullName>
    </submittedName>
</protein>
<evidence type="ECO:0000313" key="2">
    <source>
        <dbReference type="EMBL" id="AMP04624.1"/>
    </source>
</evidence>
<name>A0A127Q3L0_9BURK</name>
<accession>A0A127Q3L0</accession>
<keyword evidence="1" id="KW-1133">Transmembrane helix</keyword>
<evidence type="ECO:0000256" key="1">
    <source>
        <dbReference type="SAM" id="Phobius"/>
    </source>
</evidence>
<gene>
    <name evidence="2" type="ORF">CPter91_2260</name>
</gene>
<dbReference type="PATRIC" id="fig|279113.9.peg.2239"/>
<reference evidence="2 3" key="1">
    <citation type="submission" date="2015-11" db="EMBL/GenBank/DDBJ databases">
        <title>Exploring the genomic traits of fungus-feeding bacterial genus Collimonas.</title>
        <authorList>
            <person name="Song C."/>
            <person name="Schmidt R."/>
            <person name="de Jager V."/>
            <person name="Krzyzanowska D."/>
            <person name="Jongedijk E."/>
            <person name="Cankar K."/>
            <person name="Beekwilder J."/>
            <person name="van Veen A."/>
            <person name="de Boer W."/>
            <person name="van Veen J.A."/>
            <person name="Garbeva P."/>
        </authorList>
    </citation>
    <scope>NUCLEOTIDE SEQUENCE [LARGE SCALE GENOMIC DNA]</scope>
    <source>
        <strain evidence="2 3">Ter91</strain>
    </source>
</reference>
<dbReference type="AlphaFoldDB" id="A0A127Q3L0"/>
<feature type="transmembrane region" description="Helical" evidence="1">
    <location>
        <begin position="24"/>
        <end position="44"/>
    </location>
</feature>
<dbReference type="KEGG" id="cpra:CPter91_2260"/>
<keyword evidence="1" id="KW-0472">Membrane</keyword>
<proteinExistence type="predicted"/>
<sequence length="48" mass="5336">MLLDQQTGAEVILKPDHSLFFIKMQYWAFIAGVIGLVMLVNLLAGRSS</sequence>
<evidence type="ECO:0000313" key="3">
    <source>
        <dbReference type="Proteomes" id="UP000074561"/>
    </source>
</evidence>